<dbReference type="RefSeq" id="WP_107722506.1">
    <property type="nucleotide sequence ID" value="NZ_CAXBOP010000005.1"/>
</dbReference>
<evidence type="ECO:0000313" key="2">
    <source>
        <dbReference type="Proteomes" id="UP000241447"/>
    </source>
</evidence>
<accession>A0A2R4M7R9</accession>
<dbReference type="EMBL" id="CP028475">
    <property type="protein sequence ID" value="AVW93251.1"/>
    <property type="molecule type" value="Genomic_DNA"/>
</dbReference>
<dbReference type="OrthoDB" id="583051at2"/>
<proteinExistence type="predicted"/>
<name>A0A2R4M7R9_9RHOB</name>
<reference evidence="1 2" key="1">
    <citation type="submission" date="2018-03" db="EMBL/GenBank/DDBJ databases">
        <title>The Complete Genome of Celeribacter baekdonensis strain LH4, a Thiosulfate-Oxidizing Alphaproteobacterium Isolated from Gulf of Mexico Continental Slope Sediments.</title>
        <authorList>
            <person name="Flood B.E."/>
            <person name="Bailey J.V."/>
            <person name="Leprich D."/>
        </authorList>
    </citation>
    <scope>NUCLEOTIDE SEQUENCE [LARGE SCALE GENOMIC DNA]</scope>
    <source>
        <strain evidence="1 2">LH4</strain>
    </source>
</reference>
<evidence type="ECO:0000313" key="1">
    <source>
        <dbReference type="EMBL" id="AVW93251.1"/>
    </source>
</evidence>
<dbReference type="Proteomes" id="UP000241447">
    <property type="component" value="Chromosome"/>
</dbReference>
<dbReference type="KEGG" id="cbak:DA792_20985"/>
<gene>
    <name evidence="1" type="ORF">DA792_20985</name>
</gene>
<dbReference type="AlphaFoldDB" id="A0A2R4M7R9"/>
<sequence length="349" mass="39033">MNKNKKQAELQSLIRTAIYKKSANRCVATNKDGSQCTESAISSHTIQKGGGLAAIAENGHVYQIQHANNQEGIPTRKCQFTKTGLKKASVFPGFCARHDNYLFRSAEQQDGKIELDDLILLGYRIICMELFKKERIIRIYEIQRVKELGIELGLAESVMAFLHGTRLAVIDLKRQKEAYEVLMAGKNTAPFYASIFQLKEDLPFTFASAFAPEFDFSGGLILPPPTMAWGSATVYVGRVKNKPVASFQSLDIVEHHNIASFFSSQAILPLEKIGGLLLQFAVEYSENSFFKISWVDDILPEIRQDLLERFRLGTPGEPNQNKARISNQYDIVRVAANDVKIFSPAPDPP</sequence>
<protein>
    <submittedName>
        <fullName evidence="1">Uncharacterized protein</fullName>
    </submittedName>
</protein>
<organism evidence="1 2">
    <name type="scientific">Celeribacter baekdonensis</name>
    <dbReference type="NCBI Taxonomy" id="875171"/>
    <lineage>
        <taxon>Bacteria</taxon>
        <taxon>Pseudomonadati</taxon>
        <taxon>Pseudomonadota</taxon>
        <taxon>Alphaproteobacteria</taxon>
        <taxon>Rhodobacterales</taxon>
        <taxon>Roseobacteraceae</taxon>
        <taxon>Celeribacter</taxon>
    </lineage>
</organism>